<evidence type="ECO:0000313" key="10">
    <source>
        <dbReference type="EMBL" id="EGF23322.1"/>
    </source>
</evidence>
<dbReference type="InterPro" id="IPR000630">
    <property type="entry name" value="Ribosomal_uS8"/>
</dbReference>
<keyword evidence="2 8" id="KW-0699">rRNA-binding</keyword>
<sequence>MKVTDPIADMLTRIRNANSAGKPEVSLPSSKVLAEVARVICEEGYIESFEIEDSKPQKTLHITLKYGEKHARVIRGIRRISKCGLRIYSSADKLPRVLGGLGTAVISTSKGMMCDRDARKLGVGGEVIAYIW</sequence>
<dbReference type="OrthoDB" id="9802617at2"/>
<dbReference type="GO" id="GO:0003735">
    <property type="term" value="F:structural constituent of ribosome"/>
    <property type="evidence" value="ECO:0007669"/>
    <property type="project" value="InterPro"/>
</dbReference>
<dbReference type="AlphaFoldDB" id="F1T3M8"/>
<keyword evidence="4 8" id="KW-0689">Ribosomal protein</keyword>
<reference evidence="10 11" key="1">
    <citation type="submission" date="2011-02" db="EMBL/GenBank/DDBJ databases">
        <authorList>
            <person name="Muzny D."/>
            <person name="Qin X."/>
            <person name="Buhay C."/>
            <person name="Dugan-Rocha S."/>
            <person name="Ding Y."/>
            <person name="Chen G."/>
            <person name="Hawes A."/>
            <person name="Holder M."/>
            <person name="Jhangiani S."/>
            <person name="Johnson A."/>
            <person name="Khan Z."/>
            <person name="Li Z."/>
            <person name="Liu W."/>
            <person name="Liu X."/>
            <person name="Perez L."/>
            <person name="Shen H."/>
            <person name="Wang Q."/>
            <person name="Watt J."/>
            <person name="Xi L."/>
            <person name="Xin Y."/>
            <person name="Zhou J."/>
            <person name="Deng J."/>
            <person name="Jiang H."/>
            <person name="Liu Y."/>
            <person name="Qu J."/>
            <person name="Song X.-Z."/>
            <person name="Zhang L."/>
            <person name="Villasana D."/>
            <person name="Johnson A."/>
            <person name="Liu J."/>
            <person name="Liyanage D."/>
            <person name="Lorensuhewa L."/>
            <person name="Robinson T."/>
            <person name="Song A."/>
            <person name="Song B.-B."/>
            <person name="Dinh H."/>
            <person name="Thornton R."/>
            <person name="Coyle M."/>
            <person name="Francisco L."/>
            <person name="Jackson L."/>
            <person name="Javaid M."/>
            <person name="Korchina V."/>
            <person name="Kovar C."/>
            <person name="Mata R."/>
            <person name="Mathew T."/>
            <person name="Ngo R."/>
            <person name="Nguyen L."/>
            <person name="Nguyen N."/>
            <person name="Okwuonu G."/>
            <person name="Ongeri F."/>
            <person name="Pham C."/>
            <person name="Simmons D."/>
            <person name="Wilczek-Boney K."/>
            <person name="Hale W."/>
            <person name="Jakkamsetti A."/>
            <person name="Pham P."/>
            <person name="Ruth R."/>
            <person name="San Lucas F."/>
            <person name="Warren J."/>
            <person name="Zhang J."/>
            <person name="Zhao Z."/>
            <person name="Zhou C."/>
            <person name="Zhu D."/>
            <person name="Lee S."/>
            <person name="Bess C."/>
            <person name="Blankenburg K."/>
            <person name="Forbes L."/>
            <person name="Fu Q."/>
            <person name="Gubbala S."/>
            <person name="Hirani K."/>
            <person name="Jayaseelan J.C."/>
            <person name="Lara F."/>
            <person name="Munidasa M."/>
            <person name="Palculict T."/>
            <person name="Patil S."/>
            <person name="Pu L.-L."/>
            <person name="Saada N."/>
            <person name="Tang L."/>
            <person name="Weissenberger G."/>
            <person name="Zhu Y."/>
            <person name="Hemphill L."/>
            <person name="Shang Y."/>
            <person name="Youmans B."/>
            <person name="Ayvaz T."/>
            <person name="Ross M."/>
            <person name="Santibanez J."/>
            <person name="Aqrawi P."/>
            <person name="Gross S."/>
            <person name="Joshi V."/>
            <person name="Fowler G."/>
            <person name="Nazareth L."/>
            <person name="Reid J."/>
            <person name="Worley K."/>
            <person name="Petrosino J."/>
            <person name="Highlander S."/>
            <person name="Gibbs R."/>
        </authorList>
    </citation>
    <scope>NUCLEOTIDE SEQUENCE [LARGE SCALE GENOMIC DNA]</scope>
    <source>
        <strain evidence="10 11">DSM 15829</strain>
    </source>
</reference>
<evidence type="ECO:0000256" key="3">
    <source>
        <dbReference type="ARBA" id="ARBA00022884"/>
    </source>
</evidence>
<comment type="caution">
    <text evidence="10">The sequence shown here is derived from an EMBL/GenBank/DDBJ whole genome shotgun (WGS) entry which is preliminary data.</text>
</comment>
<evidence type="ECO:0000313" key="11">
    <source>
        <dbReference type="Proteomes" id="UP000005947"/>
    </source>
</evidence>
<dbReference type="PROSITE" id="PS00053">
    <property type="entry name" value="RIBOSOMAL_S8"/>
    <property type="match status" value="1"/>
</dbReference>
<dbReference type="GeneID" id="93211030"/>
<comment type="function">
    <text evidence="8">One of the primary rRNA binding proteins, it binds directly to 16S rRNA central domain where it helps coordinate assembly of the platform of the 30S subunit.</text>
</comment>
<comment type="subunit">
    <text evidence="7 8">Part of the 30S ribosomal subunit. Contacts proteins S5 and S12.</text>
</comment>
<organism evidence="10 11">
    <name type="scientific">Fannyhessea vaginae DSM 15829</name>
    <dbReference type="NCBI Taxonomy" id="525256"/>
    <lineage>
        <taxon>Bacteria</taxon>
        <taxon>Bacillati</taxon>
        <taxon>Actinomycetota</taxon>
        <taxon>Coriobacteriia</taxon>
        <taxon>Coriobacteriales</taxon>
        <taxon>Atopobiaceae</taxon>
        <taxon>Fannyhessea</taxon>
    </lineage>
</organism>
<proteinExistence type="inferred from homology"/>
<dbReference type="FunFam" id="3.30.1370.30:FF:000002">
    <property type="entry name" value="30S ribosomal protein S8"/>
    <property type="match status" value="1"/>
</dbReference>
<dbReference type="GO" id="GO:1990904">
    <property type="term" value="C:ribonucleoprotein complex"/>
    <property type="evidence" value="ECO:0007669"/>
    <property type="project" value="UniProtKB-KW"/>
</dbReference>
<evidence type="ECO:0000256" key="2">
    <source>
        <dbReference type="ARBA" id="ARBA00022730"/>
    </source>
</evidence>
<protein>
    <recommendedName>
        <fullName evidence="6 8">Small ribosomal subunit protein uS8</fullName>
    </recommendedName>
</protein>
<keyword evidence="11" id="KW-1185">Reference proteome</keyword>
<keyword evidence="3 8" id="KW-0694">RNA-binding</keyword>
<evidence type="ECO:0000256" key="4">
    <source>
        <dbReference type="ARBA" id="ARBA00022980"/>
    </source>
</evidence>
<dbReference type="GO" id="GO:0019843">
    <property type="term" value="F:rRNA binding"/>
    <property type="evidence" value="ECO:0007669"/>
    <property type="project" value="UniProtKB-UniRule"/>
</dbReference>
<dbReference type="EMBL" id="ACGK02000001">
    <property type="protein sequence ID" value="EGF23322.1"/>
    <property type="molecule type" value="Genomic_DNA"/>
</dbReference>
<evidence type="ECO:0000256" key="8">
    <source>
        <dbReference type="HAMAP-Rule" id="MF_01302"/>
    </source>
</evidence>
<dbReference type="InterPro" id="IPR047863">
    <property type="entry name" value="Ribosomal_uS8_CS"/>
</dbReference>
<accession>F1T3M8</accession>
<dbReference type="Gene3D" id="3.30.1490.10">
    <property type="match status" value="1"/>
</dbReference>
<evidence type="ECO:0000256" key="9">
    <source>
        <dbReference type="RuleBase" id="RU003660"/>
    </source>
</evidence>
<keyword evidence="5 8" id="KW-0687">Ribonucleoprotein</keyword>
<gene>
    <name evidence="8 10" type="primary">rpsH</name>
    <name evidence="10" type="ORF">HMPREF0091_10269</name>
</gene>
<dbReference type="NCBIfam" id="NF001109">
    <property type="entry name" value="PRK00136.1"/>
    <property type="match status" value="1"/>
</dbReference>
<dbReference type="SUPFAM" id="SSF56047">
    <property type="entry name" value="Ribosomal protein S8"/>
    <property type="match status" value="1"/>
</dbReference>
<dbReference type="Pfam" id="PF00410">
    <property type="entry name" value="Ribosomal_S8"/>
    <property type="match status" value="1"/>
</dbReference>
<dbReference type="eggNOG" id="COG0096">
    <property type="taxonomic scope" value="Bacteria"/>
</dbReference>
<dbReference type="HAMAP" id="MF_01302_B">
    <property type="entry name" value="Ribosomal_uS8_B"/>
    <property type="match status" value="1"/>
</dbReference>
<evidence type="ECO:0000256" key="5">
    <source>
        <dbReference type="ARBA" id="ARBA00023274"/>
    </source>
</evidence>
<dbReference type="RefSeq" id="WP_006302392.1">
    <property type="nucleotide sequence ID" value="NZ_ACGK02000001.1"/>
</dbReference>
<evidence type="ECO:0000256" key="7">
    <source>
        <dbReference type="ARBA" id="ARBA00046740"/>
    </source>
</evidence>
<comment type="similarity">
    <text evidence="1 8 9">Belongs to the universal ribosomal protein uS8 family.</text>
</comment>
<evidence type="ECO:0000256" key="6">
    <source>
        <dbReference type="ARBA" id="ARBA00035258"/>
    </source>
</evidence>
<name>F1T3M8_9ACTN</name>
<dbReference type="Gene3D" id="3.30.1370.30">
    <property type="match status" value="1"/>
</dbReference>
<dbReference type="InterPro" id="IPR035987">
    <property type="entry name" value="Ribosomal_uS8_sf"/>
</dbReference>
<dbReference type="FunFam" id="3.30.1490.10:FF:000001">
    <property type="entry name" value="30S ribosomal protein S8"/>
    <property type="match status" value="1"/>
</dbReference>
<dbReference type="GO" id="GO:0005737">
    <property type="term" value="C:cytoplasm"/>
    <property type="evidence" value="ECO:0007669"/>
    <property type="project" value="UniProtKB-ARBA"/>
</dbReference>
<evidence type="ECO:0000256" key="1">
    <source>
        <dbReference type="ARBA" id="ARBA00006471"/>
    </source>
</evidence>
<dbReference type="GO" id="GO:0005840">
    <property type="term" value="C:ribosome"/>
    <property type="evidence" value="ECO:0007669"/>
    <property type="project" value="UniProtKB-KW"/>
</dbReference>
<dbReference type="PANTHER" id="PTHR11758">
    <property type="entry name" value="40S RIBOSOMAL PROTEIN S15A"/>
    <property type="match status" value="1"/>
</dbReference>
<dbReference type="Proteomes" id="UP000005947">
    <property type="component" value="Unassembled WGS sequence"/>
</dbReference>
<dbReference type="GO" id="GO:0006412">
    <property type="term" value="P:translation"/>
    <property type="evidence" value="ECO:0007669"/>
    <property type="project" value="UniProtKB-UniRule"/>
</dbReference>